<evidence type="ECO:0000256" key="9">
    <source>
        <dbReference type="ARBA" id="ARBA00049246"/>
    </source>
</evidence>
<feature type="repeat" description="Filamin" evidence="10">
    <location>
        <begin position="15"/>
        <end position="121"/>
    </location>
</feature>
<dbReference type="Pfam" id="PF05686">
    <property type="entry name" value="Glyco_transf_90"/>
    <property type="match status" value="1"/>
</dbReference>
<evidence type="ECO:0000256" key="7">
    <source>
        <dbReference type="ARBA" id="ARBA00023180"/>
    </source>
</evidence>
<accession>V3ZI93</accession>
<proteinExistence type="inferred from homology"/>
<dbReference type="GO" id="GO:0046527">
    <property type="term" value="F:glucosyltransferase activity"/>
    <property type="evidence" value="ECO:0007669"/>
    <property type="project" value="TreeGrafter"/>
</dbReference>
<dbReference type="InterPro" id="IPR051091">
    <property type="entry name" value="O-Glucosyltr/Glycosyltrsf_90"/>
</dbReference>
<dbReference type="OrthoDB" id="541052at2759"/>
<dbReference type="EMBL" id="KB202284">
    <property type="protein sequence ID" value="ESO90993.1"/>
    <property type="molecule type" value="Genomic_DNA"/>
</dbReference>
<keyword evidence="4" id="KW-0808">Transferase</keyword>
<dbReference type="InterPro" id="IPR014756">
    <property type="entry name" value="Ig_E-set"/>
</dbReference>
<evidence type="ECO:0000256" key="1">
    <source>
        <dbReference type="ARBA" id="ARBA00004922"/>
    </source>
</evidence>
<dbReference type="Gene3D" id="2.60.40.10">
    <property type="entry name" value="Immunoglobulins"/>
    <property type="match status" value="1"/>
</dbReference>
<dbReference type="InterPro" id="IPR017868">
    <property type="entry name" value="Filamin/ABP280_repeat-like"/>
</dbReference>
<dbReference type="GO" id="GO:0012505">
    <property type="term" value="C:endomembrane system"/>
    <property type="evidence" value="ECO:0007669"/>
    <property type="project" value="TreeGrafter"/>
</dbReference>
<reference evidence="13 14" key="1">
    <citation type="journal article" date="2013" name="Nature">
        <title>Insights into bilaterian evolution from three spiralian genomes.</title>
        <authorList>
            <person name="Simakov O."/>
            <person name="Marletaz F."/>
            <person name="Cho S.J."/>
            <person name="Edsinger-Gonzales E."/>
            <person name="Havlak P."/>
            <person name="Hellsten U."/>
            <person name="Kuo D.H."/>
            <person name="Larsson T."/>
            <person name="Lv J."/>
            <person name="Arendt D."/>
            <person name="Savage R."/>
            <person name="Osoegawa K."/>
            <person name="de Jong P."/>
            <person name="Grimwood J."/>
            <person name="Chapman J.A."/>
            <person name="Shapiro H."/>
            <person name="Aerts A."/>
            <person name="Otillar R.P."/>
            <person name="Terry A.Y."/>
            <person name="Boore J.L."/>
            <person name="Grigoriev I.V."/>
            <person name="Lindberg D.R."/>
            <person name="Seaver E.C."/>
            <person name="Weisblat D.A."/>
            <person name="Putnam N.H."/>
            <person name="Rokhsar D.S."/>
        </authorList>
    </citation>
    <scope>NUCLEOTIDE SEQUENCE [LARGE SCALE GENOMIC DNA]</scope>
</reference>
<feature type="chain" id="PRO_5004717781" description="Glycosyl transferase CAP10 domain-containing protein" evidence="11">
    <location>
        <begin position="20"/>
        <end position="469"/>
    </location>
</feature>
<dbReference type="SMART" id="SM00557">
    <property type="entry name" value="IG_FLMN"/>
    <property type="match status" value="1"/>
</dbReference>
<evidence type="ECO:0000313" key="14">
    <source>
        <dbReference type="Proteomes" id="UP000030746"/>
    </source>
</evidence>
<comment type="pathway">
    <text evidence="1">Protein modification; protein glycosylation.</text>
</comment>
<dbReference type="CTD" id="20246722"/>
<evidence type="ECO:0000313" key="13">
    <source>
        <dbReference type="EMBL" id="ESO90993.1"/>
    </source>
</evidence>
<evidence type="ECO:0000259" key="12">
    <source>
        <dbReference type="SMART" id="SM00672"/>
    </source>
</evidence>
<dbReference type="PANTHER" id="PTHR12203:SF122">
    <property type="entry name" value="GLYCOSYL TRANSFERASE CAP10 DOMAIN-CONTAINING PROTEIN"/>
    <property type="match status" value="1"/>
</dbReference>
<comment type="catalytic activity">
    <reaction evidence="8">
        <text>L-seryl-[EGF-like domain protein] + UDP-alpha-D-xylose = 3-O-(beta-D-xylosyl)-L-seryl-[EGF-like domain protein] + UDP + H(+)</text>
        <dbReference type="Rhea" id="RHEA:62016"/>
        <dbReference type="Rhea" id="RHEA-COMP:16010"/>
        <dbReference type="Rhea" id="RHEA-COMP:16011"/>
        <dbReference type="ChEBI" id="CHEBI:15378"/>
        <dbReference type="ChEBI" id="CHEBI:29999"/>
        <dbReference type="ChEBI" id="CHEBI:57632"/>
        <dbReference type="ChEBI" id="CHEBI:58223"/>
        <dbReference type="ChEBI" id="CHEBI:132085"/>
    </reaction>
</comment>
<comment type="similarity">
    <text evidence="2">Belongs to the KDELC family.</text>
</comment>
<gene>
    <name evidence="13" type="ORF">LOTGIDRAFT_217539</name>
</gene>
<protein>
    <recommendedName>
        <fullName evidence="12">Glycosyl transferase CAP10 domain-containing protein</fullName>
    </recommendedName>
</protein>
<dbReference type="RefSeq" id="XP_009058264.1">
    <property type="nucleotide sequence ID" value="XM_009060016.1"/>
</dbReference>
<dbReference type="PROSITE" id="PS50194">
    <property type="entry name" value="FILAMIN_REPEAT"/>
    <property type="match status" value="1"/>
</dbReference>
<dbReference type="HOGENOM" id="CLU_041919_0_0_1"/>
<dbReference type="GeneID" id="20246722"/>
<feature type="domain" description="Glycosyl transferase CAP10" evidence="12">
    <location>
        <begin position="220"/>
        <end position="435"/>
    </location>
</feature>
<evidence type="ECO:0000256" key="5">
    <source>
        <dbReference type="ARBA" id="ARBA00022729"/>
    </source>
</evidence>
<dbReference type="Pfam" id="PF00630">
    <property type="entry name" value="Filamin"/>
    <property type="match status" value="1"/>
</dbReference>
<keyword evidence="7" id="KW-0325">Glycoprotein</keyword>
<evidence type="ECO:0000256" key="8">
    <source>
        <dbReference type="ARBA" id="ARBA00047553"/>
    </source>
</evidence>
<dbReference type="Proteomes" id="UP000030746">
    <property type="component" value="Unassembled WGS sequence"/>
</dbReference>
<sequence>MMMHLKTLLFSFLWIAVRSKPDAIVWGPGLNSRIVLPVRYFFIQFLDETGENITESLGEKAVSLTIDQEDGSRARIWSQILDRGDGSYIARYRLYQAYDNLVISLLYNKQHIADSPYKLKGRPLYQEKCYCPIKSKEKWSKALQCDKKYQQIDDDLALFKDIDMKEVTKTVLPKFDNPGAHSLCHYKIIDNKIYRKTHGEHVGFKMFTDAMFLSLARKVKLPDVEFFVNLGDWPLVDKRRYKNDLFPIFSWCGSDETADIIMPTYDITESTIEMMGRVSLDIFSTQANTGPNWEEKIEKGFWRGRDSRQERLDLVMMSRKHPDLINASLTNMFFFPKDEAKYGKIEKAISFFDFFQYKYQINIDGTVAAYRLPYLLAGNSVVLKQDSNYYEYFYHQLKPYEHYIPFKRDLSDLIEKLNWAKSHDSEKYSKLLKSKPEIEAGFELVSQPTDQDSQCHCKRKEKVIILYSC</sequence>
<dbReference type="InterPro" id="IPR001298">
    <property type="entry name" value="Filamin/ABP280_rpt"/>
</dbReference>
<dbReference type="SUPFAM" id="SSF81296">
    <property type="entry name" value="E set domains"/>
    <property type="match status" value="1"/>
</dbReference>
<dbReference type="InterPro" id="IPR006598">
    <property type="entry name" value="CAP10"/>
</dbReference>
<dbReference type="SMART" id="SM00672">
    <property type="entry name" value="CAP10"/>
    <property type="match status" value="1"/>
</dbReference>
<keyword evidence="3" id="KW-0328">Glycosyltransferase</keyword>
<keyword evidence="14" id="KW-1185">Reference proteome</keyword>
<keyword evidence="5 11" id="KW-0732">Signal</keyword>
<evidence type="ECO:0000256" key="3">
    <source>
        <dbReference type="ARBA" id="ARBA00022676"/>
    </source>
</evidence>
<feature type="signal peptide" evidence="11">
    <location>
        <begin position="1"/>
        <end position="19"/>
    </location>
</feature>
<dbReference type="PANTHER" id="PTHR12203">
    <property type="entry name" value="KDEL LYS-ASP-GLU-LEU CONTAINING - RELATED"/>
    <property type="match status" value="1"/>
</dbReference>
<dbReference type="AlphaFoldDB" id="V3ZI93"/>
<dbReference type="InterPro" id="IPR013783">
    <property type="entry name" value="Ig-like_fold"/>
</dbReference>
<name>V3ZI93_LOTGI</name>
<dbReference type="STRING" id="225164.V3ZI93"/>
<comment type="catalytic activity">
    <reaction evidence="9">
        <text>L-seryl-[EGF-like domain protein] + UDP-alpha-D-glucose = 3-O-(beta-D-glucosyl)-L-seryl-[EGF-like domain protein] + UDP + H(+)</text>
        <dbReference type="Rhea" id="RHEA:58116"/>
        <dbReference type="Rhea" id="RHEA-COMP:14610"/>
        <dbReference type="Rhea" id="RHEA-COMP:16010"/>
        <dbReference type="ChEBI" id="CHEBI:15378"/>
        <dbReference type="ChEBI" id="CHEBI:29999"/>
        <dbReference type="ChEBI" id="CHEBI:58223"/>
        <dbReference type="ChEBI" id="CHEBI:58885"/>
        <dbReference type="ChEBI" id="CHEBI:140576"/>
    </reaction>
</comment>
<dbReference type="FunFam" id="2.60.40.10:FF:000419">
    <property type="entry name" value="KDEL (Lys-Asp-Glu-Leu) containing 1"/>
    <property type="match status" value="1"/>
</dbReference>
<evidence type="ECO:0000256" key="10">
    <source>
        <dbReference type="PROSITE-ProRule" id="PRU00087"/>
    </source>
</evidence>
<evidence type="ECO:0000256" key="6">
    <source>
        <dbReference type="ARBA" id="ARBA00022824"/>
    </source>
</evidence>
<organism evidence="13 14">
    <name type="scientific">Lottia gigantea</name>
    <name type="common">Giant owl limpet</name>
    <dbReference type="NCBI Taxonomy" id="225164"/>
    <lineage>
        <taxon>Eukaryota</taxon>
        <taxon>Metazoa</taxon>
        <taxon>Spiralia</taxon>
        <taxon>Lophotrochozoa</taxon>
        <taxon>Mollusca</taxon>
        <taxon>Gastropoda</taxon>
        <taxon>Patellogastropoda</taxon>
        <taxon>Lottioidea</taxon>
        <taxon>Lottiidae</taxon>
        <taxon>Lottia</taxon>
    </lineage>
</organism>
<keyword evidence="6" id="KW-0256">Endoplasmic reticulum</keyword>
<dbReference type="OMA" id="MFMDATL"/>
<evidence type="ECO:0000256" key="4">
    <source>
        <dbReference type="ARBA" id="ARBA00022679"/>
    </source>
</evidence>
<dbReference type="KEGG" id="lgi:LOTGIDRAFT_217539"/>
<evidence type="ECO:0000256" key="11">
    <source>
        <dbReference type="SAM" id="SignalP"/>
    </source>
</evidence>
<evidence type="ECO:0000256" key="2">
    <source>
        <dbReference type="ARBA" id="ARBA00006063"/>
    </source>
</evidence>